<dbReference type="GO" id="GO:0005737">
    <property type="term" value="C:cytoplasm"/>
    <property type="evidence" value="ECO:0007669"/>
    <property type="project" value="UniProtKB-SubCell"/>
</dbReference>
<organism evidence="11 12">
    <name type="scientific">Ceratina calcarata</name>
    <dbReference type="NCBI Taxonomy" id="156304"/>
    <lineage>
        <taxon>Eukaryota</taxon>
        <taxon>Metazoa</taxon>
        <taxon>Ecdysozoa</taxon>
        <taxon>Arthropoda</taxon>
        <taxon>Hexapoda</taxon>
        <taxon>Insecta</taxon>
        <taxon>Pterygota</taxon>
        <taxon>Neoptera</taxon>
        <taxon>Endopterygota</taxon>
        <taxon>Hymenoptera</taxon>
        <taxon>Apocrita</taxon>
        <taxon>Aculeata</taxon>
        <taxon>Apoidea</taxon>
        <taxon>Anthophila</taxon>
        <taxon>Apidae</taxon>
        <taxon>Ceratina</taxon>
        <taxon>Zadontomerus</taxon>
    </lineage>
</organism>
<comment type="subcellular location">
    <subcellularLocation>
        <location evidence="2">Cytoplasm</location>
    </subcellularLocation>
</comment>
<dbReference type="GO" id="GO:0003723">
    <property type="term" value="F:RNA binding"/>
    <property type="evidence" value="ECO:0007669"/>
    <property type="project" value="UniProtKB-KW"/>
</dbReference>
<sequence length="169" mass="19333">MGHYYLLLDTNIILDQIDILEESIICNVIILQTVLEEVKHKSSTVYKKLKDIISNTQRKFYVFVNEHHKDTYIERNPGESTNDRNDRAIRVATKWYNQHLNASDCSIKTVLLTDDAKNRELAGAEGILAVSMEDYILSLDNAGFLTDKLCKKSYTAETGGQEFFPCHLT</sequence>
<dbReference type="GO" id="GO:0000175">
    <property type="term" value="F:3'-5'-RNA exonuclease activity"/>
    <property type="evidence" value="ECO:0007669"/>
    <property type="project" value="UniProtKB-ARBA"/>
</dbReference>
<dbReference type="GO" id="GO:0019899">
    <property type="term" value="F:enzyme binding"/>
    <property type="evidence" value="ECO:0007669"/>
    <property type="project" value="UniProtKB-ARBA"/>
</dbReference>
<evidence type="ECO:0000256" key="5">
    <source>
        <dbReference type="ARBA" id="ARBA00022722"/>
    </source>
</evidence>
<name>A0AAJ7J9K0_9HYME</name>
<feature type="non-terminal residue" evidence="12">
    <location>
        <position position="169"/>
    </location>
</feature>
<gene>
    <name evidence="12" type="primary">LOC108629301</name>
</gene>
<keyword evidence="7" id="KW-0271">Exosome</keyword>
<evidence type="ECO:0000256" key="8">
    <source>
        <dbReference type="ARBA" id="ARBA00022839"/>
    </source>
</evidence>
<dbReference type="InterPro" id="IPR029060">
    <property type="entry name" value="PIN-like_dom_sf"/>
</dbReference>
<dbReference type="GO" id="GO:0010467">
    <property type="term" value="P:gene expression"/>
    <property type="evidence" value="ECO:0007669"/>
    <property type="project" value="UniProtKB-ARBA"/>
</dbReference>
<dbReference type="GO" id="GO:0000178">
    <property type="term" value="C:exosome (RNase complex)"/>
    <property type="evidence" value="ECO:0007669"/>
    <property type="project" value="UniProtKB-KW"/>
</dbReference>
<dbReference type="Pfam" id="PF13638">
    <property type="entry name" value="PIN_4"/>
    <property type="match status" value="1"/>
</dbReference>
<protein>
    <submittedName>
        <fullName evidence="12">Exosome complex exonuclease RRP44-like</fullName>
    </submittedName>
</protein>
<evidence type="ECO:0000256" key="4">
    <source>
        <dbReference type="ARBA" id="ARBA00022490"/>
    </source>
</evidence>
<dbReference type="AlphaFoldDB" id="A0AAJ7J9K0"/>
<keyword evidence="8" id="KW-0269">Exonuclease</keyword>
<comment type="similarity">
    <text evidence="3">Belongs to the RNR ribonuclease family.</text>
</comment>
<evidence type="ECO:0000256" key="1">
    <source>
        <dbReference type="ARBA" id="ARBA00001946"/>
    </source>
</evidence>
<dbReference type="Proteomes" id="UP000694925">
    <property type="component" value="Unplaced"/>
</dbReference>
<comment type="cofactor">
    <cofactor evidence="1">
        <name>Mg(2+)</name>
        <dbReference type="ChEBI" id="CHEBI:18420"/>
    </cofactor>
</comment>
<dbReference type="KEGG" id="ccal:108629301"/>
<keyword evidence="6" id="KW-0378">Hydrolase</keyword>
<feature type="domain" description="PIN" evidence="10">
    <location>
        <begin position="4"/>
        <end position="120"/>
    </location>
</feature>
<dbReference type="SMART" id="SM00670">
    <property type="entry name" value="PINc"/>
    <property type="match status" value="1"/>
</dbReference>
<accession>A0AAJ7J9K0</accession>
<keyword evidence="11" id="KW-1185">Reference proteome</keyword>
<keyword evidence="5" id="KW-0540">Nuclease</keyword>
<reference evidence="12" key="1">
    <citation type="submission" date="2025-08" db="UniProtKB">
        <authorList>
            <consortium name="RefSeq"/>
        </authorList>
    </citation>
    <scope>IDENTIFICATION</scope>
    <source>
        <tissue evidence="12">Whole body</tissue>
    </source>
</reference>
<evidence type="ECO:0000259" key="10">
    <source>
        <dbReference type="SMART" id="SM00670"/>
    </source>
</evidence>
<dbReference type="RefSeq" id="XP_017887386.1">
    <property type="nucleotide sequence ID" value="XM_018031897.2"/>
</dbReference>
<dbReference type="InterPro" id="IPR002716">
    <property type="entry name" value="PIN_dom"/>
</dbReference>
<evidence type="ECO:0000256" key="6">
    <source>
        <dbReference type="ARBA" id="ARBA00022801"/>
    </source>
</evidence>
<dbReference type="FunFam" id="3.40.50.1010:FF:000021">
    <property type="entry name" value="DIS3-like exonuclease 1 isoform X1"/>
    <property type="match status" value="1"/>
</dbReference>
<evidence type="ECO:0000256" key="7">
    <source>
        <dbReference type="ARBA" id="ARBA00022835"/>
    </source>
</evidence>
<dbReference type="Gene3D" id="3.40.50.1010">
    <property type="entry name" value="5'-nuclease"/>
    <property type="match status" value="1"/>
</dbReference>
<evidence type="ECO:0000256" key="3">
    <source>
        <dbReference type="ARBA" id="ARBA00005785"/>
    </source>
</evidence>
<dbReference type="CDD" id="cd09862">
    <property type="entry name" value="PIN_Rrp44-like"/>
    <property type="match status" value="1"/>
</dbReference>
<evidence type="ECO:0000313" key="11">
    <source>
        <dbReference type="Proteomes" id="UP000694925"/>
    </source>
</evidence>
<dbReference type="SUPFAM" id="SSF88723">
    <property type="entry name" value="PIN domain-like"/>
    <property type="match status" value="1"/>
</dbReference>
<evidence type="ECO:0000256" key="9">
    <source>
        <dbReference type="ARBA" id="ARBA00022884"/>
    </source>
</evidence>
<dbReference type="GeneID" id="108629301"/>
<evidence type="ECO:0000256" key="2">
    <source>
        <dbReference type="ARBA" id="ARBA00004496"/>
    </source>
</evidence>
<dbReference type="GO" id="GO:0006401">
    <property type="term" value="P:RNA catabolic process"/>
    <property type="evidence" value="ECO:0007669"/>
    <property type="project" value="UniProtKB-ARBA"/>
</dbReference>
<keyword evidence="4" id="KW-0963">Cytoplasm</keyword>
<evidence type="ECO:0000313" key="12">
    <source>
        <dbReference type="RefSeq" id="XP_017887386.1"/>
    </source>
</evidence>
<proteinExistence type="inferred from homology"/>
<keyword evidence="9" id="KW-0694">RNA-binding</keyword>